<dbReference type="InterPro" id="IPR051199">
    <property type="entry name" value="LPS_LOS_Heptosyltrfase"/>
</dbReference>
<dbReference type="EMBL" id="BRVO01000001">
    <property type="protein sequence ID" value="GLB48123.1"/>
    <property type="molecule type" value="Genomic_DNA"/>
</dbReference>
<dbReference type="Proteomes" id="UP001143543">
    <property type="component" value="Unassembled WGS sequence"/>
</dbReference>
<name>A0ABQ5MFG4_9FLAO</name>
<keyword evidence="2" id="KW-0808">Transferase</keyword>
<dbReference type="RefSeq" id="WP_281763777.1">
    <property type="nucleotide sequence ID" value="NZ_BRVO01000001.1"/>
</dbReference>
<gene>
    <name evidence="3" type="ORF">Y10_04910</name>
</gene>
<dbReference type="Pfam" id="PF01075">
    <property type="entry name" value="Glyco_transf_9"/>
    <property type="match status" value="1"/>
</dbReference>
<organism evidence="3 4">
    <name type="scientific">Neptunitalea lumnitzerae</name>
    <dbReference type="NCBI Taxonomy" id="2965509"/>
    <lineage>
        <taxon>Bacteria</taxon>
        <taxon>Pseudomonadati</taxon>
        <taxon>Bacteroidota</taxon>
        <taxon>Flavobacteriia</taxon>
        <taxon>Flavobacteriales</taxon>
        <taxon>Flavobacteriaceae</taxon>
        <taxon>Neptunitalea</taxon>
    </lineage>
</organism>
<dbReference type="CDD" id="cd03789">
    <property type="entry name" value="GT9_LPS_heptosyltransferase"/>
    <property type="match status" value="1"/>
</dbReference>
<dbReference type="InterPro" id="IPR002201">
    <property type="entry name" value="Glyco_trans_9"/>
</dbReference>
<reference evidence="3" key="1">
    <citation type="submission" date="2022-07" db="EMBL/GenBank/DDBJ databases">
        <title>Taxonomy of Novel Oxalotrophic and Methylotrophic Bacteria.</title>
        <authorList>
            <person name="Sahin N."/>
            <person name="Tani A."/>
        </authorList>
    </citation>
    <scope>NUCLEOTIDE SEQUENCE</scope>
    <source>
        <strain evidence="3">Y10</strain>
    </source>
</reference>
<keyword evidence="4" id="KW-1185">Reference proteome</keyword>
<accession>A0ABQ5MFG4</accession>
<dbReference type="SUPFAM" id="SSF53756">
    <property type="entry name" value="UDP-Glycosyltransferase/glycogen phosphorylase"/>
    <property type="match status" value="1"/>
</dbReference>
<evidence type="ECO:0000256" key="2">
    <source>
        <dbReference type="ARBA" id="ARBA00022679"/>
    </source>
</evidence>
<evidence type="ECO:0000256" key="1">
    <source>
        <dbReference type="ARBA" id="ARBA00022676"/>
    </source>
</evidence>
<sequence length="356" mass="40067">MVAPKHILVIRLSAMGDVAMTIPVLRAFRQQHPEVKITAVSHQFFKPLFDTIPDVNFYGVDLGNRHKGFDGIFKIFTDLKKLNVDVVADLHNVLRSKIIRNLFRLWGKKVAHTDKGRDGKKALTRPFNKDFKQLETMFQRHADTFAELGYPIDLSQIDFPAIQPLSAHVKQVVGSKQGKWLGIAPYAQYDSKIYPEDLMKEVIKGIAAKQDVTVFLFGSKSEKSKLEVLQQGFGNVKIIPGTMSFQEELLLIGHLDVLMSMDSGNAHIAAMFGVKVVTLWGATHPYAGFMPFNQPMENAILSDREKYPQLPTSVYGNKDVPECADAMRTIKPKEVIKKLSKLLLLEKVTHDNYTSS</sequence>
<dbReference type="Gene3D" id="3.40.50.2000">
    <property type="entry name" value="Glycogen Phosphorylase B"/>
    <property type="match status" value="2"/>
</dbReference>
<evidence type="ECO:0000313" key="3">
    <source>
        <dbReference type="EMBL" id="GLB48123.1"/>
    </source>
</evidence>
<evidence type="ECO:0000313" key="4">
    <source>
        <dbReference type="Proteomes" id="UP001143543"/>
    </source>
</evidence>
<dbReference type="PANTHER" id="PTHR30160:SF22">
    <property type="entry name" value="LIPOPOLYSACCHARIDE CORE BIOSYNTHESIS PROTEIN"/>
    <property type="match status" value="1"/>
</dbReference>
<protein>
    <submittedName>
        <fullName evidence="3">Heptosyltransferase</fullName>
    </submittedName>
</protein>
<proteinExistence type="predicted"/>
<keyword evidence="1" id="KW-0328">Glycosyltransferase</keyword>
<comment type="caution">
    <text evidence="3">The sequence shown here is derived from an EMBL/GenBank/DDBJ whole genome shotgun (WGS) entry which is preliminary data.</text>
</comment>
<dbReference type="PANTHER" id="PTHR30160">
    <property type="entry name" value="TETRAACYLDISACCHARIDE 4'-KINASE-RELATED"/>
    <property type="match status" value="1"/>
</dbReference>